<dbReference type="Pfam" id="PF14281">
    <property type="entry name" value="PDDEXK_4"/>
    <property type="match status" value="1"/>
</dbReference>
<proteinExistence type="predicted"/>
<evidence type="ECO:0000313" key="1">
    <source>
        <dbReference type="EMBL" id="VEH68588.1"/>
    </source>
</evidence>
<dbReference type="AlphaFoldDB" id="A0A3S4VGP4"/>
<dbReference type="KEGG" id="rpne:NCTC8284_03827"/>
<accession>A0A3S4VGP4</accession>
<evidence type="ECO:0000313" key="2">
    <source>
        <dbReference type="Proteomes" id="UP000278733"/>
    </source>
</evidence>
<dbReference type="EMBL" id="LR134405">
    <property type="protein sequence ID" value="VEH68588.1"/>
    <property type="molecule type" value="Genomic_DNA"/>
</dbReference>
<gene>
    <name evidence="1" type="ORF">NCTC8284_03827</name>
</gene>
<reference evidence="1 2" key="1">
    <citation type="submission" date="2018-12" db="EMBL/GenBank/DDBJ databases">
        <authorList>
            <consortium name="Pathogen Informatics"/>
        </authorList>
    </citation>
    <scope>NUCLEOTIDE SEQUENCE [LARGE SCALE GENOMIC DNA]</scope>
    <source>
        <strain evidence="1 2">NCTC8284</strain>
    </source>
</reference>
<dbReference type="InterPro" id="IPR029470">
    <property type="entry name" value="PDDEXK_4"/>
</dbReference>
<organism evidence="1 2">
    <name type="scientific">Rodentibacter pneumotropicus</name>
    <dbReference type="NCBI Taxonomy" id="758"/>
    <lineage>
        <taxon>Bacteria</taxon>
        <taxon>Pseudomonadati</taxon>
        <taxon>Pseudomonadota</taxon>
        <taxon>Gammaproteobacteria</taxon>
        <taxon>Pasteurellales</taxon>
        <taxon>Pasteurellaceae</taxon>
        <taxon>Rodentibacter</taxon>
    </lineage>
</organism>
<sequence>MIKAFLILRKFRDEYFKVLNNGDSRLYEPSMSAMLGYLLDSNEDHGLGSIFVKRFLKEVSAERFNDFWIILPLIIVSLLKKNMY</sequence>
<dbReference type="Proteomes" id="UP000278733">
    <property type="component" value="Chromosome"/>
</dbReference>
<protein>
    <submittedName>
        <fullName evidence="1">Uncharacterized protein</fullName>
    </submittedName>
</protein>
<name>A0A3S4VGP4_9PAST</name>